<keyword evidence="3" id="KW-0175">Coiled coil</keyword>
<gene>
    <name evidence="5" type="ORF">DRV84_06080</name>
</gene>
<dbReference type="RefSeq" id="WP_115978993.1">
    <property type="nucleotide sequence ID" value="NZ_QOHR01000005.1"/>
</dbReference>
<evidence type="ECO:0000313" key="5">
    <source>
        <dbReference type="EMBL" id="REC57738.1"/>
    </source>
</evidence>
<dbReference type="Pfam" id="PF00072">
    <property type="entry name" value="Response_reg"/>
    <property type="match status" value="1"/>
</dbReference>
<evidence type="ECO:0000256" key="3">
    <source>
        <dbReference type="SAM" id="Coils"/>
    </source>
</evidence>
<dbReference type="SUPFAM" id="SSF52172">
    <property type="entry name" value="CheY-like"/>
    <property type="match status" value="1"/>
</dbReference>
<dbReference type="EMBL" id="QOHR01000005">
    <property type="protein sequence ID" value="REC57738.1"/>
    <property type="molecule type" value="Genomic_DNA"/>
</dbReference>
<accession>A0A3D9BW76</accession>
<protein>
    <submittedName>
        <fullName evidence="5">Fused response regulator/phosphatase</fullName>
    </submittedName>
</protein>
<dbReference type="GO" id="GO:0000160">
    <property type="term" value="P:phosphorelay signal transduction system"/>
    <property type="evidence" value="ECO:0007669"/>
    <property type="project" value="InterPro"/>
</dbReference>
<dbReference type="SMART" id="SM00331">
    <property type="entry name" value="PP2C_SIG"/>
    <property type="match status" value="1"/>
</dbReference>
<sequence>MTAPVRHADPDPPAREGRADVPRDVLIVGESRVQRRLLAKLVVRAGYRVAEAASAEAALDLCRQAPPDMVVSDWLMPGLDGLALCRALRAERTSHYIYFILMTSRSEKAEVAQGIDGGADDLLTKPVDPAELRARLAAGARILRMERDLSDTLAELRAAQAALDADLEQARKIQRSLVPERTHRFGRSEVNLLFQPCGQVGGDLVGAFSPGHGTLGLYAIDVSGHGITSALMAARVSGYLSGEFLDQNLAVTRRFERFFSLRPPAEVARLLNDRLAADKGVEEYFTMAYATVDLRSGRVRLVQAGHPYPLILRASGACEFMGAGGLPVGLVPNAQFEEVEARLAPGDRLLLHSDGFTEAQLPCGRMLGEAGLRRLAAHAAPRESGRDFLDDLLRELRREMGPGVAAEDDLSAALLDYRG</sequence>
<keyword evidence="2" id="KW-0597">Phosphoprotein</keyword>
<dbReference type="Proteomes" id="UP000257131">
    <property type="component" value="Unassembled WGS sequence"/>
</dbReference>
<dbReference type="PROSITE" id="PS50110">
    <property type="entry name" value="RESPONSE_REGULATORY"/>
    <property type="match status" value="1"/>
</dbReference>
<proteinExistence type="predicted"/>
<dbReference type="Gene3D" id="3.40.50.2300">
    <property type="match status" value="1"/>
</dbReference>
<evidence type="ECO:0000313" key="6">
    <source>
        <dbReference type="Proteomes" id="UP000257131"/>
    </source>
</evidence>
<evidence type="ECO:0000256" key="2">
    <source>
        <dbReference type="PROSITE-ProRule" id="PRU00169"/>
    </source>
</evidence>
<evidence type="ECO:0000256" key="1">
    <source>
        <dbReference type="ARBA" id="ARBA00022801"/>
    </source>
</evidence>
<dbReference type="Pfam" id="PF07228">
    <property type="entry name" value="SpoIIE"/>
    <property type="match status" value="1"/>
</dbReference>
<feature type="coiled-coil region" evidence="3">
    <location>
        <begin position="142"/>
        <end position="173"/>
    </location>
</feature>
<dbReference type="InterPro" id="IPR036457">
    <property type="entry name" value="PPM-type-like_dom_sf"/>
</dbReference>
<feature type="domain" description="Response regulatory" evidence="4">
    <location>
        <begin position="24"/>
        <end position="140"/>
    </location>
</feature>
<dbReference type="Gene3D" id="3.60.40.10">
    <property type="entry name" value="PPM-type phosphatase domain"/>
    <property type="match status" value="1"/>
</dbReference>
<keyword evidence="6" id="KW-1185">Reference proteome</keyword>
<comment type="caution">
    <text evidence="5">The sequence shown here is derived from an EMBL/GenBank/DDBJ whole genome shotgun (WGS) entry which is preliminary data.</text>
</comment>
<dbReference type="OrthoDB" id="9811749at2"/>
<feature type="modified residue" description="4-aspartylphosphate" evidence="2">
    <location>
        <position position="73"/>
    </location>
</feature>
<dbReference type="AlphaFoldDB" id="A0A3D9BW76"/>
<dbReference type="PANTHER" id="PTHR43156:SF2">
    <property type="entry name" value="STAGE II SPORULATION PROTEIN E"/>
    <property type="match status" value="1"/>
</dbReference>
<evidence type="ECO:0000259" key="4">
    <source>
        <dbReference type="PROSITE" id="PS50110"/>
    </source>
</evidence>
<dbReference type="PANTHER" id="PTHR43156">
    <property type="entry name" value="STAGE II SPORULATION PROTEIN E-RELATED"/>
    <property type="match status" value="1"/>
</dbReference>
<dbReference type="InterPro" id="IPR001932">
    <property type="entry name" value="PPM-type_phosphatase-like_dom"/>
</dbReference>
<name>A0A3D9BW76_9RHOB</name>
<dbReference type="GO" id="GO:0016791">
    <property type="term" value="F:phosphatase activity"/>
    <property type="evidence" value="ECO:0007669"/>
    <property type="project" value="TreeGrafter"/>
</dbReference>
<dbReference type="InterPro" id="IPR052016">
    <property type="entry name" value="Bact_Sigma-Reg"/>
</dbReference>
<organism evidence="5 6">
    <name type="scientific">Rhodosalinus sediminis</name>
    <dbReference type="NCBI Taxonomy" id="1940533"/>
    <lineage>
        <taxon>Bacteria</taxon>
        <taxon>Pseudomonadati</taxon>
        <taxon>Pseudomonadota</taxon>
        <taxon>Alphaproteobacteria</taxon>
        <taxon>Rhodobacterales</taxon>
        <taxon>Paracoccaceae</taxon>
        <taxon>Rhodosalinus</taxon>
    </lineage>
</organism>
<dbReference type="InterPro" id="IPR011006">
    <property type="entry name" value="CheY-like_superfamily"/>
</dbReference>
<reference evidence="5 6" key="1">
    <citation type="journal article" date="2017" name="Int. J. Syst. Evol. Microbiol.">
        <title>Rhodosalinus sediminis gen. nov., sp. nov., isolated from marine saltern.</title>
        <authorList>
            <person name="Guo L.Y."/>
            <person name="Ling S.K."/>
            <person name="Li C.M."/>
            <person name="Chen G.J."/>
            <person name="Du Z.J."/>
        </authorList>
    </citation>
    <scope>NUCLEOTIDE SEQUENCE [LARGE SCALE GENOMIC DNA]</scope>
    <source>
        <strain evidence="5 6">WDN1C137</strain>
    </source>
</reference>
<dbReference type="SMART" id="SM00448">
    <property type="entry name" value="REC"/>
    <property type="match status" value="1"/>
</dbReference>
<keyword evidence="1" id="KW-0378">Hydrolase</keyword>
<dbReference type="InterPro" id="IPR001789">
    <property type="entry name" value="Sig_transdc_resp-reg_receiver"/>
</dbReference>